<dbReference type="InterPro" id="IPR044893">
    <property type="entry name" value="RNA_pol_Rpb1_clamp_domain"/>
</dbReference>
<keyword evidence="3 7" id="KW-0548">Nucleotidyltransferase</keyword>
<dbReference type="InterPro" id="IPR007083">
    <property type="entry name" value="RNA_pol_Rpb1_4"/>
</dbReference>
<comment type="similarity">
    <text evidence="7 8">Belongs to the RNA polymerase beta' chain family.</text>
</comment>
<evidence type="ECO:0000256" key="4">
    <source>
        <dbReference type="ARBA" id="ARBA00022723"/>
    </source>
</evidence>
<dbReference type="InterPro" id="IPR000722">
    <property type="entry name" value="RNA_pol_asu"/>
</dbReference>
<evidence type="ECO:0000256" key="2">
    <source>
        <dbReference type="ARBA" id="ARBA00022679"/>
    </source>
</evidence>
<evidence type="ECO:0000313" key="10">
    <source>
        <dbReference type="EMBL" id="RRD72785.1"/>
    </source>
</evidence>
<comment type="function">
    <text evidence="7 8">DNA-dependent RNA polymerase catalyzes the transcription of DNA into RNA using the four ribonucleoside triphosphates as substrates.</text>
</comment>
<keyword evidence="5 7" id="KW-0804">Transcription</keyword>
<comment type="catalytic activity">
    <reaction evidence="6 7 8">
        <text>RNA(n) + a ribonucleoside 5'-triphosphate = RNA(n+1) + diphosphate</text>
        <dbReference type="Rhea" id="RHEA:21248"/>
        <dbReference type="Rhea" id="RHEA-COMP:14527"/>
        <dbReference type="Rhea" id="RHEA-COMP:17342"/>
        <dbReference type="ChEBI" id="CHEBI:33019"/>
        <dbReference type="ChEBI" id="CHEBI:61557"/>
        <dbReference type="ChEBI" id="CHEBI:140395"/>
        <dbReference type="EC" id="2.7.7.6"/>
    </reaction>
</comment>
<dbReference type="SUPFAM" id="SSF64484">
    <property type="entry name" value="beta and beta-prime subunits of DNA dependent RNA-polymerase"/>
    <property type="match status" value="1"/>
</dbReference>
<dbReference type="CDD" id="cd02655">
    <property type="entry name" value="RNAP_beta'_C"/>
    <property type="match status" value="1"/>
</dbReference>
<accession>A0A3P1YQ07</accession>
<feature type="binding site" evidence="7">
    <location>
        <position position="474"/>
    </location>
    <ligand>
        <name>Mg(2+)</name>
        <dbReference type="ChEBI" id="CHEBI:18420"/>
    </ligand>
</feature>
<dbReference type="GO" id="GO:0003899">
    <property type="term" value="F:DNA-directed RNA polymerase activity"/>
    <property type="evidence" value="ECO:0007669"/>
    <property type="project" value="UniProtKB-UniRule"/>
</dbReference>
<dbReference type="InterPro" id="IPR007081">
    <property type="entry name" value="RNA_pol_Rpb1_5"/>
</dbReference>
<feature type="binding site" evidence="7">
    <location>
        <position position="897"/>
    </location>
    <ligand>
        <name>Zn(2+)</name>
        <dbReference type="ChEBI" id="CHEBI:29105"/>
        <label>2</label>
    </ligand>
</feature>
<feature type="domain" description="RNA polymerase N-terminal" evidence="9">
    <location>
        <begin position="245"/>
        <end position="524"/>
    </location>
</feature>
<reference evidence="10 11" key="1">
    <citation type="submission" date="2018-11" db="EMBL/GenBank/DDBJ databases">
        <title>Genomes From Bacteria Associated with the Canine Oral Cavity: a Test Case for Automated Genome-Based Taxonomic Assignment.</title>
        <authorList>
            <person name="Coil D.A."/>
            <person name="Jospin G."/>
            <person name="Darling A.E."/>
            <person name="Wallis C."/>
            <person name="Davis I.J."/>
            <person name="Harris S."/>
            <person name="Eisen J.A."/>
            <person name="Holcombe L.J."/>
            <person name="O'Flynn C."/>
        </authorList>
    </citation>
    <scope>NUCLEOTIDE SEQUENCE [LARGE SCALE GENOMIC DNA]</scope>
    <source>
        <strain evidence="10 11">OH1426_COT-023</strain>
    </source>
</reference>
<dbReference type="GO" id="GO:0003677">
    <property type="term" value="F:DNA binding"/>
    <property type="evidence" value="ECO:0007669"/>
    <property type="project" value="UniProtKB-UniRule"/>
</dbReference>
<gene>
    <name evidence="7 10" type="primary">rpoC</name>
    <name evidence="10" type="ORF">EII41_10615</name>
</gene>
<proteinExistence type="inferred from homology"/>
<feature type="binding site" evidence="7">
    <location>
        <position position="68"/>
    </location>
    <ligand>
        <name>Zn(2+)</name>
        <dbReference type="ChEBI" id="CHEBI:29105"/>
        <label>1</label>
    </ligand>
</feature>
<comment type="cofactor">
    <cofactor evidence="7">
        <name>Mg(2+)</name>
        <dbReference type="ChEBI" id="CHEBI:18420"/>
    </cofactor>
    <text evidence="7">Binds 1 Mg(2+) ion per subunit.</text>
</comment>
<keyword evidence="7" id="KW-0862">Zinc</keyword>
<dbReference type="Gene3D" id="1.10.132.30">
    <property type="match status" value="1"/>
</dbReference>
<dbReference type="Gene3D" id="2.40.50.100">
    <property type="match status" value="3"/>
</dbReference>
<dbReference type="Gene3D" id="4.10.860.120">
    <property type="entry name" value="RNA polymerase II, clamp domain"/>
    <property type="match status" value="1"/>
</dbReference>
<dbReference type="HAMAP" id="MF_01322">
    <property type="entry name" value="RNApol_bact_RpoC"/>
    <property type="match status" value="1"/>
</dbReference>
<protein>
    <recommendedName>
        <fullName evidence="7">DNA-directed RNA polymerase subunit beta'</fullName>
        <shortName evidence="7">RNAP subunit beta'</shortName>
        <ecNumber evidence="7">2.7.7.6</ecNumber>
    </recommendedName>
    <alternativeName>
        <fullName evidence="7">RNA polymerase subunit beta'</fullName>
    </alternativeName>
    <alternativeName>
        <fullName evidence="7">Transcriptase subunit beta'</fullName>
    </alternativeName>
</protein>
<sequence length="1425" mass="159435">MAFRRENKIKSEFTKITIGLASPEEILENSYGEVLKPETINYRTYKPERDGLFCERIFGPVKNYECYCGKYKRIRYKGIVCDRCGVEVTEKKVRRERSGHIQLVVPVAHIWYFRSLPNKIGYLLGLPTKKMDSIIYYERYIVIQKGAAEGVNDMDLLSEEEYLNLLETLPKENQMLEDSDPNKFIAKIGAEAIYDLLVRLDLDTLSYDLRHHATTDTSQQRKNEALKRLQVVESFRASKGRNKPEWMIIKVVPVIPPELRPLVPLDGGRFATSDLNDLYRRVIIRNNRLKRLIDIRAPEVILRNEKRMLQEAVDSLFDNSRKSSAVKTDANRLLKSLSDSLKGKQGRFRQNLLGKRVDYSARSVIVVGPELKMHECGLPKGMAAELYKPFIIRKLIERGIVKTVKSAKKIVDRKEPVVWDILEYVMKGHPVLLNRAPTLHRLGIQAFQPKLIEGKAIQLHPLACTAFNADFDGDQMAVHLPLGNEAVLEAQMLMLASHNILNPANGAPITVPSQDMVLGLYYITKLRRGARGEGLVFYGPEEAMIAYNEKKVNIHAPIKVYVNDLDEEGETVRKMVETSVGRLMANEYVPDEVGYINEVWGKKALRDIISRVIKACGVARTAQFLDDIKNLGYYMAFKGGLSFNLADVLIPPEKDDIVKEGYDEVEQITANYNMGFITNNERYNQIIDTWTHVNSRLSKTLIDQLSADDDGFNSIYMMMDSGARGSKEQIRQLSGMRGLMAKPQKSGSDGGQIIENPILSNFKEGLSVLEYFISTHGARKGLADTALKTADAGYLTRRLVDVSHDVIINEEDCGTLRGLTCTELKNNEEVIASLYERILGRVSVHDIIHPITGRIIVKSGEEIREKQATEIQNSPIESVEIRSVLTCESKKGVCAKCYGRNLATGQMVQKGEVVGVIAAQSIGEPGTQLTLRTFHVGGIASNIATENSLVSKYDGVLEIDELRAVDSETEKCKIVVSRLAELRIVDPHTKIILHNHNIPYGSKLFFDHGATIQKGDKIIEWDPFNAVIVSEVAGKLSFESMDENVTYKVESDETTGLKEKIIIESKDKTKIPAAHILNADNEPLKNYSLPLGAHVVKEEGDMIKAGEVLVKIPRAVGKTGDITGGLPRVTELFEARNPSNPAIVSEIDGEVSFGKIKRGNREIMVTSKLGEVKKYMVPLSKQLLVQENDYVRAGMPLSDGAITPSDILAIKGPTAVQEYIVNEVQDVYRLQGVKINDKHFEVIVRQMMRKVEIVDPGDTRFLEQQVVDKLEVMEENDRIWGKKVVTDAGDSGTLNAGQIVTARKLRDENSMLKRRDKRPVEARDAVPATTNQILQGITRAALQTTSFMSAASFQETTKVLNEAAICGKIDRLEGLKENVICGHLIPAGTGQREFEKLTVGAKDEFDRIAASRANVVDLSDVKMDK</sequence>
<dbReference type="Gene3D" id="1.10.1790.20">
    <property type="match status" value="1"/>
</dbReference>
<dbReference type="PANTHER" id="PTHR19376:SF54">
    <property type="entry name" value="DNA-DIRECTED RNA POLYMERASE SUBUNIT BETA"/>
    <property type="match status" value="1"/>
</dbReference>
<feature type="binding site" evidence="7">
    <location>
        <position position="84"/>
    </location>
    <ligand>
        <name>Zn(2+)</name>
        <dbReference type="ChEBI" id="CHEBI:29105"/>
        <label>1</label>
    </ligand>
</feature>
<dbReference type="Gene3D" id="2.40.40.20">
    <property type="match status" value="1"/>
</dbReference>
<dbReference type="InterPro" id="IPR045867">
    <property type="entry name" value="DNA-dir_RpoC_beta_prime"/>
</dbReference>
<dbReference type="PANTHER" id="PTHR19376">
    <property type="entry name" value="DNA-DIRECTED RNA POLYMERASE"/>
    <property type="match status" value="1"/>
</dbReference>
<dbReference type="SMART" id="SM00663">
    <property type="entry name" value="RPOLA_N"/>
    <property type="match status" value="1"/>
</dbReference>
<dbReference type="InterPro" id="IPR006592">
    <property type="entry name" value="RNA_pol_N"/>
</dbReference>
<name>A0A3P1YQ07_TANFO</name>
<comment type="subunit">
    <text evidence="7">The RNAP catalytic core consists of 2 alpha, 1 beta, 1 beta' and 1 omega subunit. When a sigma factor is associated with the core the holoenzyme is formed, which can initiate transcription.</text>
</comment>
<dbReference type="Pfam" id="PF04998">
    <property type="entry name" value="RNA_pol_Rpb1_5"/>
    <property type="match status" value="1"/>
</dbReference>
<feature type="binding site" evidence="7">
    <location>
        <position position="81"/>
    </location>
    <ligand>
        <name>Zn(2+)</name>
        <dbReference type="ChEBI" id="CHEBI:29105"/>
        <label>1</label>
    </ligand>
</feature>
<feature type="binding site" evidence="7">
    <location>
        <position position="813"/>
    </location>
    <ligand>
        <name>Zn(2+)</name>
        <dbReference type="ChEBI" id="CHEBI:29105"/>
        <label>2</label>
    </ligand>
</feature>
<dbReference type="Gene3D" id="1.10.274.100">
    <property type="entry name" value="RNA polymerase Rpb1, domain 3"/>
    <property type="match status" value="2"/>
</dbReference>
<dbReference type="EMBL" id="RQYN01000044">
    <property type="protein sequence ID" value="RRD72785.1"/>
    <property type="molecule type" value="Genomic_DNA"/>
</dbReference>
<dbReference type="RefSeq" id="WP_124790557.1">
    <property type="nucleotide sequence ID" value="NZ_RQYN01000044.1"/>
</dbReference>
<evidence type="ECO:0000259" key="9">
    <source>
        <dbReference type="SMART" id="SM00663"/>
    </source>
</evidence>
<dbReference type="Gene3D" id="1.10.150.390">
    <property type="match status" value="1"/>
</dbReference>
<dbReference type="Pfam" id="PF04983">
    <property type="entry name" value="RNA_pol_Rpb1_3"/>
    <property type="match status" value="1"/>
</dbReference>
<dbReference type="Proteomes" id="UP000279860">
    <property type="component" value="Unassembled WGS sequence"/>
</dbReference>
<dbReference type="EC" id="2.7.7.6" evidence="7"/>
<dbReference type="GO" id="GO:0008270">
    <property type="term" value="F:zinc ion binding"/>
    <property type="evidence" value="ECO:0007669"/>
    <property type="project" value="UniProtKB-UniRule"/>
</dbReference>
<dbReference type="Pfam" id="PF05000">
    <property type="entry name" value="RNA_pol_Rpb1_4"/>
    <property type="match status" value="1"/>
</dbReference>
<evidence type="ECO:0000256" key="5">
    <source>
        <dbReference type="ARBA" id="ARBA00023163"/>
    </source>
</evidence>
<organism evidence="10 11">
    <name type="scientific">Tannerella forsythia</name>
    <name type="common">Bacteroides forsythus</name>
    <dbReference type="NCBI Taxonomy" id="28112"/>
    <lineage>
        <taxon>Bacteria</taxon>
        <taxon>Pseudomonadati</taxon>
        <taxon>Bacteroidota</taxon>
        <taxon>Bacteroidia</taxon>
        <taxon>Bacteroidales</taxon>
        <taxon>Tannerellaceae</taxon>
        <taxon>Tannerella</taxon>
    </lineage>
</organism>
<keyword evidence="1 7" id="KW-0240">DNA-directed RNA polymerase</keyword>
<comment type="cofactor">
    <cofactor evidence="7">
        <name>Zn(2+)</name>
        <dbReference type="ChEBI" id="CHEBI:29105"/>
    </cofactor>
    <text evidence="7">Binds 2 Zn(2+) ions per subunit.</text>
</comment>
<dbReference type="GO" id="GO:0006351">
    <property type="term" value="P:DNA-templated transcription"/>
    <property type="evidence" value="ECO:0007669"/>
    <property type="project" value="UniProtKB-UniRule"/>
</dbReference>
<dbReference type="InterPro" id="IPR042102">
    <property type="entry name" value="RNA_pol_Rpb1_3_sf"/>
</dbReference>
<dbReference type="InterPro" id="IPR007080">
    <property type="entry name" value="RNA_pol_Rpb1_1"/>
</dbReference>
<evidence type="ECO:0000313" key="11">
    <source>
        <dbReference type="Proteomes" id="UP000279860"/>
    </source>
</evidence>
<dbReference type="Pfam" id="PF04997">
    <property type="entry name" value="RNA_pol_Rpb1_1"/>
    <property type="match status" value="1"/>
</dbReference>
<evidence type="ECO:0000256" key="8">
    <source>
        <dbReference type="RuleBase" id="RU004279"/>
    </source>
</evidence>
<evidence type="ECO:0000256" key="1">
    <source>
        <dbReference type="ARBA" id="ARBA00022478"/>
    </source>
</evidence>
<evidence type="ECO:0000256" key="3">
    <source>
        <dbReference type="ARBA" id="ARBA00022695"/>
    </source>
</evidence>
<dbReference type="Pfam" id="PF00623">
    <property type="entry name" value="RNA_pol_Rpb1_2"/>
    <property type="match status" value="2"/>
</dbReference>
<feature type="binding site" evidence="7">
    <location>
        <position position="472"/>
    </location>
    <ligand>
        <name>Mg(2+)</name>
        <dbReference type="ChEBI" id="CHEBI:18420"/>
    </ligand>
</feature>
<evidence type="ECO:0000256" key="6">
    <source>
        <dbReference type="ARBA" id="ARBA00048552"/>
    </source>
</evidence>
<dbReference type="GO" id="GO:0000428">
    <property type="term" value="C:DNA-directed RNA polymerase complex"/>
    <property type="evidence" value="ECO:0007669"/>
    <property type="project" value="UniProtKB-KW"/>
</dbReference>
<feature type="binding site" evidence="7">
    <location>
        <position position="887"/>
    </location>
    <ligand>
        <name>Zn(2+)</name>
        <dbReference type="ChEBI" id="CHEBI:29105"/>
        <label>2</label>
    </ligand>
</feature>
<keyword evidence="2 7" id="KW-0808">Transferase</keyword>
<dbReference type="GO" id="GO:0000287">
    <property type="term" value="F:magnesium ion binding"/>
    <property type="evidence" value="ECO:0007669"/>
    <property type="project" value="UniProtKB-UniRule"/>
</dbReference>
<dbReference type="InterPro" id="IPR038120">
    <property type="entry name" value="Rpb1_funnel_sf"/>
</dbReference>
<dbReference type="Gene3D" id="1.10.40.90">
    <property type="match status" value="1"/>
</dbReference>
<dbReference type="InterPro" id="IPR012754">
    <property type="entry name" value="DNA-dir_RpoC_beta_prime_bact"/>
</dbReference>
<feature type="binding site" evidence="7">
    <location>
        <position position="894"/>
    </location>
    <ligand>
        <name>Zn(2+)</name>
        <dbReference type="ChEBI" id="CHEBI:29105"/>
        <label>2</label>
    </ligand>
</feature>
<dbReference type="InterPro" id="IPR007066">
    <property type="entry name" value="RNA_pol_Rpb1_3"/>
</dbReference>
<dbReference type="CDD" id="cd01609">
    <property type="entry name" value="RNAP_beta'_N"/>
    <property type="match status" value="1"/>
</dbReference>
<keyword evidence="7" id="KW-0460">Magnesium</keyword>
<evidence type="ECO:0000256" key="7">
    <source>
        <dbReference type="HAMAP-Rule" id="MF_01322"/>
    </source>
</evidence>
<feature type="binding site" evidence="7">
    <location>
        <position position="66"/>
    </location>
    <ligand>
        <name>Zn(2+)</name>
        <dbReference type="ChEBI" id="CHEBI:29105"/>
        <label>1</label>
    </ligand>
</feature>
<feature type="binding site" evidence="7">
    <location>
        <position position="470"/>
    </location>
    <ligand>
        <name>Mg(2+)</name>
        <dbReference type="ChEBI" id="CHEBI:18420"/>
    </ligand>
</feature>
<dbReference type="NCBIfam" id="TIGR02386">
    <property type="entry name" value="rpoC_TIGR"/>
    <property type="match status" value="1"/>
</dbReference>
<keyword evidence="4 7" id="KW-0479">Metal-binding</keyword>
<comment type="caution">
    <text evidence="10">The sequence shown here is derived from an EMBL/GenBank/DDBJ whole genome shotgun (WGS) entry which is preliminary data.</text>
</comment>